<protein>
    <submittedName>
        <fullName evidence="2">Uncharacterized protein</fullName>
    </submittedName>
</protein>
<keyword evidence="1" id="KW-1133">Transmembrane helix</keyword>
<feature type="transmembrane region" description="Helical" evidence="1">
    <location>
        <begin position="76"/>
        <end position="95"/>
    </location>
</feature>
<gene>
    <name evidence="2" type="ORF">CVLEPA_LOCUS5395</name>
</gene>
<evidence type="ECO:0000313" key="2">
    <source>
        <dbReference type="EMBL" id="CAK8675869.1"/>
    </source>
</evidence>
<keyword evidence="1" id="KW-0812">Transmembrane</keyword>
<keyword evidence="1" id="KW-0472">Membrane</keyword>
<sequence length="198" mass="22428">MEVVENDIQECEAHSSNRPRRKLVLLTMPAHLKHNQDGAHKTMLKNENQGASATKQIRKRKKPYNLLLSAARNERLILIVFVIIVLLPFSVIAALNTSNSVFIWITFTSGAIFVIFAFLTIGCANCGKCLQTVKKKRCDSVNLKKLYQHKLEDFPYDPVLQRGVINLVYHGPNDCQECKISRRLEDEVTFSGSMVQPS</sequence>
<name>A0ABP0F827_CLALP</name>
<organism evidence="2 3">
    <name type="scientific">Clavelina lepadiformis</name>
    <name type="common">Light-bulb sea squirt</name>
    <name type="synonym">Ascidia lepadiformis</name>
    <dbReference type="NCBI Taxonomy" id="159417"/>
    <lineage>
        <taxon>Eukaryota</taxon>
        <taxon>Metazoa</taxon>
        <taxon>Chordata</taxon>
        <taxon>Tunicata</taxon>
        <taxon>Ascidiacea</taxon>
        <taxon>Aplousobranchia</taxon>
        <taxon>Clavelinidae</taxon>
        <taxon>Clavelina</taxon>
    </lineage>
</organism>
<dbReference type="EMBL" id="CAWYQH010000024">
    <property type="protein sequence ID" value="CAK8675869.1"/>
    <property type="molecule type" value="Genomic_DNA"/>
</dbReference>
<keyword evidence="3" id="KW-1185">Reference proteome</keyword>
<feature type="transmembrane region" description="Helical" evidence="1">
    <location>
        <begin position="101"/>
        <end position="127"/>
    </location>
</feature>
<comment type="caution">
    <text evidence="2">The sequence shown here is derived from an EMBL/GenBank/DDBJ whole genome shotgun (WGS) entry which is preliminary data.</text>
</comment>
<evidence type="ECO:0000313" key="3">
    <source>
        <dbReference type="Proteomes" id="UP001642483"/>
    </source>
</evidence>
<dbReference type="Proteomes" id="UP001642483">
    <property type="component" value="Unassembled WGS sequence"/>
</dbReference>
<evidence type="ECO:0000256" key="1">
    <source>
        <dbReference type="SAM" id="Phobius"/>
    </source>
</evidence>
<reference evidence="2 3" key="1">
    <citation type="submission" date="2024-02" db="EMBL/GenBank/DDBJ databases">
        <authorList>
            <person name="Daric V."/>
            <person name="Darras S."/>
        </authorList>
    </citation>
    <scope>NUCLEOTIDE SEQUENCE [LARGE SCALE GENOMIC DNA]</scope>
</reference>
<proteinExistence type="predicted"/>
<accession>A0ABP0F827</accession>